<keyword evidence="2" id="KW-1185">Reference proteome</keyword>
<accession>A0A931D8D9</accession>
<evidence type="ECO:0000313" key="1">
    <source>
        <dbReference type="EMBL" id="MBG6086309.1"/>
    </source>
</evidence>
<proteinExistence type="predicted"/>
<name>A0A931D8D9_9ACTN</name>
<reference evidence="1" key="1">
    <citation type="submission" date="2020-11" db="EMBL/GenBank/DDBJ databases">
        <title>Sequencing the genomes of 1000 actinobacteria strains.</title>
        <authorList>
            <person name="Klenk H.-P."/>
        </authorList>
    </citation>
    <scope>NUCLEOTIDE SEQUENCE</scope>
    <source>
        <strain evidence="1">DSM 43175</strain>
    </source>
</reference>
<sequence length="118" mass="12861">MADQNGVEPLKMGDPKFDEAIGGGQKVKWVITRTGELLFVPKRAGEDEIKHSVAAGGGSVLAAGEAIIEKTPDGKYVGLQIDRCSGHYRPREEHLDYAEKVFALNGLFFFHVDNSGRC</sequence>
<dbReference type="Proteomes" id="UP000614047">
    <property type="component" value="Unassembled WGS sequence"/>
</dbReference>
<dbReference type="AlphaFoldDB" id="A0A931D8D9"/>
<evidence type="ECO:0000313" key="2">
    <source>
        <dbReference type="Proteomes" id="UP000614047"/>
    </source>
</evidence>
<dbReference type="RefSeq" id="WP_197009330.1">
    <property type="nucleotide sequence ID" value="NZ_BAABES010000013.1"/>
</dbReference>
<organism evidence="1 2">
    <name type="scientific">Actinomadura viridis</name>
    <dbReference type="NCBI Taxonomy" id="58110"/>
    <lineage>
        <taxon>Bacteria</taxon>
        <taxon>Bacillati</taxon>
        <taxon>Actinomycetota</taxon>
        <taxon>Actinomycetes</taxon>
        <taxon>Streptosporangiales</taxon>
        <taxon>Thermomonosporaceae</taxon>
        <taxon>Actinomadura</taxon>
    </lineage>
</organism>
<comment type="caution">
    <text evidence="1">The sequence shown here is derived from an EMBL/GenBank/DDBJ whole genome shotgun (WGS) entry which is preliminary data.</text>
</comment>
<gene>
    <name evidence="1" type="ORF">IW256_000422</name>
</gene>
<dbReference type="EMBL" id="JADOUA010000001">
    <property type="protein sequence ID" value="MBG6086309.1"/>
    <property type="molecule type" value="Genomic_DNA"/>
</dbReference>
<protein>
    <submittedName>
        <fullName evidence="1">Uncharacterized protein</fullName>
    </submittedName>
</protein>